<feature type="site" description="Could be important to modulate the pK values of the two catalytic cysteine residues" evidence="8">
    <location>
        <position position="150"/>
    </location>
</feature>
<feature type="active site" evidence="9">
    <location>
        <position position="71"/>
    </location>
</feature>
<accession>A0A9D9NQK0</accession>
<feature type="active site" description="Proton donor" evidence="8">
    <location>
        <position position="71"/>
    </location>
</feature>
<proteinExistence type="inferred from homology"/>
<comment type="subunit">
    <text evidence="8">Homodimer.</text>
</comment>
<reference evidence="10" key="1">
    <citation type="submission" date="2020-10" db="EMBL/GenBank/DDBJ databases">
        <authorList>
            <person name="Gilroy R."/>
        </authorList>
    </citation>
    <scope>NUCLEOTIDE SEQUENCE</scope>
    <source>
        <strain evidence="10">B3-2255</strain>
    </source>
</reference>
<dbReference type="InterPro" id="IPR001653">
    <property type="entry name" value="DAP_epimerase_DapF"/>
</dbReference>
<dbReference type="SUPFAM" id="SSF54506">
    <property type="entry name" value="Diaminopimelate epimerase-like"/>
    <property type="match status" value="2"/>
</dbReference>
<dbReference type="HAMAP" id="MF_00197">
    <property type="entry name" value="DAP_epimerase"/>
    <property type="match status" value="1"/>
</dbReference>
<protein>
    <recommendedName>
        <fullName evidence="3 8">Diaminopimelate epimerase</fullName>
        <shortName evidence="8">DAP epimerase</shortName>
        <ecNumber evidence="3 8">5.1.1.7</ecNumber>
    </recommendedName>
    <alternativeName>
        <fullName evidence="8">PLP-independent amino acid racemase</fullName>
    </alternativeName>
</protein>
<keyword evidence="4 8" id="KW-0028">Amino-acid biosynthesis</keyword>
<comment type="pathway">
    <text evidence="1 8">Amino-acid biosynthesis; L-lysine biosynthesis via DAP pathway; DL-2,6-diaminopimelate from LL-2,6-diaminopimelate: step 1/1.</text>
</comment>
<evidence type="ECO:0000256" key="3">
    <source>
        <dbReference type="ARBA" id="ARBA00013080"/>
    </source>
</evidence>
<dbReference type="PROSITE" id="PS01326">
    <property type="entry name" value="DAP_EPIMERASE"/>
    <property type="match status" value="1"/>
</dbReference>
<feature type="binding site" evidence="8">
    <location>
        <begin position="72"/>
        <end position="73"/>
    </location>
    <ligand>
        <name>substrate</name>
    </ligand>
</feature>
<dbReference type="GO" id="GO:0005829">
    <property type="term" value="C:cytosol"/>
    <property type="evidence" value="ECO:0007669"/>
    <property type="project" value="TreeGrafter"/>
</dbReference>
<reference evidence="10" key="2">
    <citation type="journal article" date="2021" name="PeerJ">
        <title>Extensive microbial diversity within the chicken gut microbiome revealed by metagenomics and culture.</title>
        <authorList>
            <person name="Gilroy R."/>
            <person name="Ravi A."/>
            <person name="Getino M."/>
            <person name="Pursley I."/>
            <person name="Horton D.L."/>
            <person name="Alikhan N.F."/>
            <person name="Baker D."/>
            <person name="Gharbi K."/>
            <person name="Hall N."/>
            <person name="Watson M."/>
            <person name="Adriaenssens E.M."/>
            <person name="Foster-Nyarko E."/>
            <person name="Jarju S."/>
            <person name="Secka A."/>
            <person name="Antonio M."/>
            <person name="Oren A."/>
            <person name="Chaudhuri R.R."/>
            <person name="La Ragione R."/>
            <person name="Hildebrand F."/>
            <person name="Pallen M.J."/>
        </authorList>
    </citation>
    <scope>NUCLEOTIDE SEQUENCE</scope>
    <source>
        <strain evidence="10">B3-2255</strain>
    </source>
</reference>
<sequence length="277" mass="30151">MIFYKYQGAGNDFLIADNREERLEFSENRIKALCDRRYGFGADGLMLLENSRGYDFKMVFFNPDGSGGMMCGNGGRCITAFAARLINGENMRPEKKTFTFEAADGIHHAEITGCDETLTKMTVRLGMSDVKGITYIPEENGYFLDTGTRHFVKFIESGIERTDIIAEGRRLRYSSLFAPIGTNVNFVMPAEGGLIVRTYEKGVEDETYACGTGITASAIAAWHAGHTGPGKDGKVHTAIEARRDRLSVEFTPGSDGQSASGILLTGPAVLVGTVIPA</sequence>
<dbReference type="AlphaFoldDB" id="A0A9D9NQK0"/>
<comment type="similarity">
    <text evidence="2 8">Belongs to the diaminopimelate epimerase family.</text>
</comment>
<comment type="caution">
    <text evidence="8">Lacks conserved residue(s) required for the propagation of feature annotation.</text>
</comment>
<keyword evidence="5 8" id="KW-0457">Lysine biosynthesis</keyword>
<evidence type="ECO:0000313" key="11">
    <source>
        <dbReference type="Proteomes" id="UP000823772"/>
    </source>
</evidence>
<dbReference type="Proteomes" id="UP000823772">
    <property type="component" value="Unassembled WGS sequence"/>
</dbReference>
<dbReference type="PANTHER" id="PTHR31689">
    <property type="entry name" value="DIAMINOPIMELATE EPIMERASE, CHLOROPLASTIC"/>
    <property type="match status" value="1"/>
</dbReference>
<dbReference type="EMBL" id="JADILY010000171">
    <property type="protein sequence ID" value="MBO8482479.1"/>
    <property type="molecule type" value="Genomic_DNA"/>
</dbReference>
<feature type="active site" description="Proton acceptor" evidence="8">
    <location>
        <position position="210"/>
    </location>
</feature>
<keyword evidence="6 8" id="KW-0413">Isomerase</keyword>
<feature type="binding site" evidence="8">
    <location>
        <position position="11"/>
    </location>
    <ligand>
        <name>substrate</name>
    </ligand>
</feature>
<dbReference type="PANTHER" id="PTHR31689:SF0">
    <property type="entry name" value="DIAMINOPIMELATE EPIMERASE"/>
    <property type="match status" value="1"/>
</dbReference>
<evidence type="ECO:0000256" key="5">
    <source>
        <dbReference type="ARBA" id="ARBA00023154"/>
    </source>
</evidence>
<evidence type="ECO:0000256" key="6">
    <source>
        <dbReference type="ARBA" id="ARBA00023235"/>
    </source>
</evidence>
<feature type="binding site" evidence="8">
    <location>
        <position position="62"/>
    </location>
    <ligand>
        <name>substrate</name>
    </ligand>
</feature>
<dbReference type="GO" id="GO:0008837">
    <property type="term" value="F:diaminopimelate epimerase activity"/>
    <property type="evidence" value="ECO:0007669"/>
    <property type="project" value="UniProtKB-UniRule"/>
</dbReference>
<dbReference type="InterPro" id="IPR018510">
    <property type="entry name" value="DAP_epimerase_AS"/>
</dbReference>
<comment type="function">
    <text evidence="8">Catalyzes the stereoinversion of LL-2,6-diaminopimelate (L,L-DAP) to meso-diaminopimelate (meso-DAP), a precursor of L-lysine and an essential component of the bacterial peptidoglycan.</text>
</comment>
<comment type="subcellular location">
    <subcellularLocation>
        <location evidence="8">Cytoplasm</location>
    </subcellularLocation>
</comment>
<dbReference type="Pfam" id="PF01678">
    <property type="entry name" value="DAP_epimerase"/>
    <property type="match status" value="2"/>
</dbReference>
<evidence type="ECO:0000256" key="4">
    <source>
        <dbReference type="ARBA" id="ARBA00022605"/>
    </source>
</evidence>
<dbReference type="NCBIfam" id="TIGR00652">
    <property type="entry name" value="DapF"/>
    <property type="match status" value="1"/>
</dbReference>
<dbReference type="GO" id="GO:0009089">
    <property type="term" value="P:lysine biosynthetic process via diaminopimelate"/>
    <property type="evidence" value="ECO:0007669"/>
    <property type="project" value="UniProtKB-UniRule"/>
</dbReference>
<dbReference type="Gene3D" id="3.10.310.10">
    <property type="entry name" value="Diaminopimelate Epimerase, Chain A, domain 1"/>
    <property type="match status" value="2"/>
</dbReference>
<feature type="binding site" evidence="8">
    <location>
        <begin position="211"/>
        <end position="212"/>
    </location>
    <ligand>
        <name>substrate</name>
    </ligand>
</feature>
<evidence type="ECO:0000256" key="2">
    <source>
        <dbReference type="ARBA" id="ARBA00010219"/>
    </source>
</evidence>
<feature type="site" description="Could be important to modulate the pK values of the two catalytic cysteine residues" evidence="8">
    <location>
        <position position="200"/>
    </location>
</feature>
<evidence type="ECO:0000256" key="9">
    <source>
        <dbReference type="PROSITE-ProRule" id="PRU10125"/>
    </source>
</evidence>
<feature type="binding site" evidence="8">
    <location>
        <position position="183"/>
    </location>
    <ligand>
        <name>substrate</name>
    </ligand>
</feature>
<evidence type="ECO:0000256" key="7">
    <source>
        <dbReference type="ARBA" id="ARBA00051712"/>
    </source>
</evidence>
<dbReference type="EC" id="5.1.1.7" evidence="3 8"/>
<gene>
    <name evidence="8" type="primary">dapF</name>
    <name evidence="10" type="ORF">IAC87_08060</name>
</gene>
<keyword evidence="8" id="KW-0963">Cytoplasm</keyword>
<comment type="caution">
    <text evidence="10">The sequence shown here is derived from an EMBL/GenBank/DDBJ whole genome shotgun (WGS) entry which is preliminary data.</text>
</comment>
<comment type="catalytic activity">
    <reaction evidence="7 8">
        <text>(2S,6S)-2,6-diaminopimelate = meso-2,6-diaminopimelate</text>
        <dbReference type="Rhea" id="RHEA:15393"/>
        <dbReference type="ChEBI" id="CHEBI:57609"/>
        <dbReference type="ChEBI" id="CHEBI:57791"/>
        <dbReference type="EC" id="5.1.1.7"/>
    </reaction>
</comment>
<name>A0A9D9NQK0_9BACT</name>
<evidence type="ECO:0000256" key="8">
    <source>
        <dbReference type="HAMAP-Rule" id="MF_00197"/>
    </source>
</evidence>
<organism evidence="10 11">
    <name type="scientific">Candidatus Merdivivens faecigallinarum</name>
    <dbReference type="NCBI Taxonomy" id="2840871"/>
    <lineage>
        <taxon>Bacteria</taxon>
        <taxon>Pseudomonadati</taxon>
        <taxon>Bacteroidota</taxon>
        <taxon>Bacteroidia</taxon>
        <taxon>Bacteroidales</taxon>
        <taxon>Muribaculaceae</taxon>
        <taxon>Muribaculaceae incertae sedis</taxon>
        <taxon>Candidatus Merdivivens</taxon>
    </lineage>
</organism>
<evidence type="ECO:0000313" key="10">
    <source>
        <dbReference type="EMBL" id="MBO8482479.1"/>
    </source>
</evidence>
<evidence type="ECO:0000256" key="1">
    <source>
        <dbReference type="ARBA" id="ARBA00005196"/>
    </source>
</evidence>